<accession>A0A518BST2</accession>
<feature type="compositionally biased region" description="Low complexity" evidence="2">
    <location>
        <begin position="132"/>
        <end position="144"/>
    </location>
</feature>
<dbReference type="AlphaFoldDB" id="A0A518BST2"/>
<organism evidence="3 4">
    <name type="scientific">Engelhardtia mirabilis</name>
    <dbReference type="NCBI Taxonomy" id="2528011"/>
    <lineage>
        <taxon>Bacteria</taxon>
        <taxon>Pseudomonadati</taxon>
        <taxon>Planctomycetota</taxon>
        <taxon>Planctomycetia</taxon>
        <taxon>Planctomycetia incertae sedis</taxon>
        <taxon>Engelhardtia</taxon>
    </lineage>
</organism>
<evidence type="ECO:0000313" key="4">
    <source>
        <dbReference type="Proteomes" id="UP000316921"/>
    </source>
</evidence>
<keyword evidence="3" id="KW-0969">Cilium</keyword>
<keyword evidence="4" id="KW-1185">Reference proteome</keyword>
<dbReference type="InterPro" id="IPR053716">
    <property type="entry name" value="Flag_assembly_chemotaxis_eff"/>
</dbReference>
<name>A0A518BST2_9BACT</name>
<keyword evidence="3" id="KW-0966">Cell projection</keyword>
<dbReference type="EMBL" id="CP036287">
    <property type="protein sequence ID" value="QDU70030.1"/>
    <property type="molecule type" value="Genomic_DNA"/>
</dbReference>
<feature type="region of interest" description="Disordered" evidence="2">
    <location>
        <begin position="132"/>
        <end position="156"/>
    </location>
</feature>
<keyword evidence="3" id="KW-0282">Flagellum</keyword>
<dbReference type="RefSeq" id="WP_145070484.1">
    <property type="nucleotide sequence ID" value="NZ_CP036287.1"/>
</dbReference>
<evidence type="ECO:0000256" key="1">
    <source>
        <dbReference type="SAM" id="Coils"/>
    </source>
</evidence>
<dbReference type="KEGG" id="pbap:Pla133_51530"/>
<sequence length="156" mass="17361">MKRRFQFRLERLAQVRELEERIARAKWGEAEAIAAQAAAHVVTLETTLQRAREELRNLQSLGELDAAAALSCERPIETLKAHLAAARALHAEQRAAAERERGAWAERERARRALERLEDKAKAIHTKAIAAADQAEADDANAARATRRAATPEGLR</sequence>
<dbReference type="Proteomes" id="UP000316921">
    <property type="component" value="Chromosome"/>
</dbReference>
<feature type="coiled-coil region" evidence="1">
    <location>
        <begin position="34"/>
        <end position="61"/>
    </location>
</feature>
<dbReference type="Gene3D" id="1.10.287.1700">
    <property type="match status" value="1"/>
</dbReference>
<proteinExistence type="predicted"/>
<evidence type="ECO:0000313" key="3">
    <source>
        <dbReference type="EMBL" id="QDU70030.1"/>
    </source>
</evidence>
<protein>
    <submittedName>
        <fullName evidence="3">Flagellar FliJ protein</fullName>
    </submittedName>
</protein>
<reference evidence="3 4" key="1">
    <citation type="submission" date="2019-02" db="EMBL/GenBank/DDBJ databases">
        <title>Deep-cultivation of Planctomycetes and their phenomic and genomic characterization uncovers novel biology.</title>
        <authorList>
            <person name="Wiegand S."/>
            <person name="Jogler M."/>
            <person name="Boedeker C."/>
            <person name="Pinto D."/>
            <person name="Vollmers J."/>
            <person name="Rivas-Marin E."/>
            <person name="Kohn T."/>
            <person name="Peeters S.H."/>
            <person name="Heuer A."/>
            <person name="Rast P."/>
            <person name="Oberbeckmann S."/>
            <person name="Bunk B."/>
            <person name="Jeske O."/>
            <person name="Meyerdierks A."/>
            <person name="Storesund J.E."/>
            <person name="Kallscheuer N."/>
            <person name="Luecker S."/>
            <person name="Lage O.M."/>
            <person name="Pohl T."/>
            <person name="Merkel B.J."/>
            <person name="Hornburger P."/>
            <person name="Mueller R.-W."/>
            <person name="Bruemmer F."/>
            <person name="Labrenz M."/>
            <person name="Spormann A.M."/>
            <person name="Op den Camp H."/>
            <person name="Overmann J."/>
            <person name="Amann R."/>
            <person name="Jetten M.S.M."/>
            <person name="Mascher T."/>
            <person name="Medema M.H."/>
            <person name="Devos D.P."/>
            <person name="Kaster A.-K."/>
            <person name="Ovreas L."/>
            <person name="Rohde M."/>
            <person name="Galperin M.Y."/>
            <person name="Jogler C."/>
        </authorList>
    </citation>
    <scope>NUCLEOTIDE SEQUENCE [LARGE SCALE GENOMIC DNA]</scope>
    <source>
        <strain evidence="3 4">Pla133</strain>
    </source>
</reference>
<gene>
    <name evidence="3" type="ORF">Pla133_51530</name>
</gene>
<evidence type="ECO:0000256" key="2">
    <source>
        <dbReference type="SAM" id="MobiDB-lite"/>
    </source>
</evidence>
<keyword evidence="1" id="KW-0175">Coiled coil</keyword>